<evidence type="ECO:0000313" key="1">
    <source>
        <dbReference type="EMBL" id="MCA9380633.1"/>
    </source>
</evidence>
<reference evidence="1" key="2">
    <citation type="journal article" date="2021" name="Microbiome">
        <title>Successional dynamics and alternative stable states in a saline activated sludge microbial community over 9 years.</title>
        <authorList>
            <person name="Wang Y."/>
            <person name="Ye J."/>
            <person name="Ju F."/>
            <person name="Liu L."/>
            <person name="Boyd J.A."/>
            <person name="Deng Y."/>
            <person name="Parks D.H."/>
            <person name="Jiang X."/>
            <person name="Yin X."/>
            <person name="Woodcroft B.J."/>
            <person name="Tyson G.W."/>
            <person name="Hugenholtz P."/>
            <person name="Polz M.F."/>
            <person name="Zhang T."/>
        </authorList>
    </citation>
    <scope>NUCLEOTIDE SEQUENCE</scope>
    <source>
        <strain evidence="1">HKST-UBA13</strain>
    </source>
</reference>
<dbReference type="EMBL" id="JAGQLJ010000001">
    <property type="protein sequence ID" value="MCA9380633.1"/>
    <property type="molecule type" value="Genomic_DNA"/>
</dbReference>
<reference evidence="1" key="1">
    <citation type="submission" date="2020-04" db="EMBL/GenBank/DDBJ databases">
        <authorList>
            <person name="Zhang T."/>
        </authorList>
    </citation>
    <scope>NUCLEOTIDE SEQUENCE</scope>
    <source>
        <strain evidence="1">HKST-UBA13</strain>
    </source>
</reference>
<protein>
    <recommendedName>
        <fullName evidence="3">DUF11 domain-containing protein</fullName>
    </recommendedName>
</protein>
<evidence type="ECO:0008006" key="3">
    <source>
        <dbReference type="Google" id="ProtNLM"/>
    </source>
</evidence>
<proteinExistence type="predicted"/>
<gene>
    <name evidence="1" type="ORF">KC678_00010</name>
</gene>
<comment type="caution">
    <text evidence="1">The sequence shown here is derived from an EMBL/GenBank/DDBJ whole genome shotgun (WGS) entry which is preliminary data.</text>
</comment>
<dbReference type="AlphaFoldDB" id="A0A955IC21"/>
<evidence type="ECO:0000313" key="2">
    <source>
        <dbReference type="Proteomes" id="UP000775877"/>
    </source>
</evidence>
<dbReference type="Proteomes" id="UP000775877">
    <property type="component" value="Unassembled WGS sequence"/>
</dbReference>
<name>A0A955IC21_9BACT</name>
<sequence length="902" mass="91329">MTTGKKIIIGLLLFLTIVLAGISAYVAIDLQQPSDTSVAAGYCPAITCPDGTTFPEDNNTPQATCADREAEACSTHQGTGGGTCPVGGGSCSGRPIGDVIATADGSCSCQLNSSTGLCGCVASAGTTCDIPSDDGLAGNCVGSSIGAACSRDGSQGVCQSAGVTGSDQRCRCALSGNSTPDNGNGGTDPGGQGDTNLCSTRTDCNVGYYCAITGICVAQGGNGDFCSTNDSCVSGNCDLTTNKCVIAGTTTNSCNPATNSPCTNGQICNPNTLICETPASANGDCLSDAQCASGLVCISLRCREIVDDSDPNAQCISGKWYCGATAGCTTPGTGKLCNTNSLAGQTCTVADACADLTSNGALSTGMSCDGLTRLSNGEASRGAFVGCSGRQNCFCPGTSTSVDSTVPSGNSVSCFDDIGNDSCGAGTITTTTTTPPPGGGGTSNPVCSQSCSTTCGDGTSCINGVCRNPQCPTDTDCLCDTTTTSQPYCGDAICQTGETCEAVSAGSSSYYNCTTQELISSCIGIGSSSTPSCYYCGDGIVNGSEQCDYNAPGAQNCSTSCTNISNACIDLVENGPDPIRTGTGNVVEYIIQYSNAQVGDPYPNIKLRVGPSGSPVGRDANNTGQTLVSAVAKPSSTDNGSTKTYKFVWEAASTAGSAVADGTYDVRVLTTGTEASLESVAACQESITVNSTAPQESVFTLVKSAAEVCTSNGDAQISYTIAVTNTGPVNGTINQVTDTLDQDIVSAGITPTGINPTYGSYAGGIITWVGSATDRTYTSGQTKNFTYTVTIPKSLLVSFYQQGVYNIASVTYSDNSSNFEVNTPINCNVPTKGTTGSVPSTALFSDSSHYIIFGALLILSGLAVTKMNSGRYVTELMYNLTGQTTSDSFEKKALKDVKKKDN</sequence>
<accession>A0A955IC21</accession>
<organism evidence="1 2">
    <name type="scientific">Candidatus Dojkabacteria bacterium</name>
    <dbReference type="NCBI Taxonomy" id="2099670"/>
    <lineage>
        <taxon>Bacteria</taxon>
        <taxon>Candidatus Dojkabacteria</taxon>
    </lineage>
</organism>